<dbReference type="EMBL" id="MQWA01000001">
    <property type="protein sequence ID" value="PQJ28495.1"/>
    <property type="molecule type" value="Genomic_DNA"/>
</dbReference>
<gene>
    <name evidence="1" type="ORF">BSZ32_08210</name>
</gene>
<dbReference type="Proteomes" id="UP000239907">
    <property type="component" value="Unassembled WGS sequence"/>
</dbReference>
<keyword evidence="2" id="KW-1185">Reference proteome</keyword>
<reference evidence="1 2" key="1">
    <citation type="submission" date="2016-12" db="EMBL/GenBank/DDBJ databases">
        <title>Study of bacterial adaptation to deep sea.</title>
        <authorList>
            <person name="Song J."/>
            <person name="Yoshizawa S."/>
            <person name="Kogure K."/>
        </authorList>
    </citation>
    <scope>NUCLEOTIDE SEQUENCE [LARGE SCALE GENOMIC DNA]</scope>
    <source>
        <strain evidence="1 2">SAORIC-165</strain>
    </source>
</reference>
<dbReference type="AlphaFoldDB" id="A0A2S7U0H8"/>
<accession>A0A2S7U0H8</accession>
<name>A0A2S7U0H8_9BACT</name>
<evidence type="ECO:0000313" key="1">
    <source>
        <dbReference type="EMBL" id="PQJ28495.1"/>
    </source>
</evidence>
<comment type="caution">
    <text evidence="1">The sequence shown here is derived from an EMBL/GenBank/DDBJ whole genome shotgun (WGS) entry which is preliminary data.</text>
</comment>
<proteinExistence type="predicted"/>
<protein>
    <submittedName>
        <fullName evidence="1">Uncharacterized protein</fullName>
    </submittedName>
</protein>
<evidence type="ECO:0000313" key="2">
    <source>
        <dbReference type="Proteomes" id="UP000239907"/>
    </source>
</evidence>
<organism evidence="1 2">
    <name type="scientific">Rubritalea profundi</name>
    <dbReference type="NCBI Taxonomy" id="1658618"/>
    <lineage>
        <taxon>Bacteria</taxon>
        <taxon>Pseudomonadati</taxon>
        <taxon>Verrucomicrobiota</taxon>
        <taxon>Verrucomicrobiia</taxon>
        <taxon>Verrucomicrobiales</taxon>
        <taxon>Rubritaleaceae</taxon>
        <taxon>Rubritalea</taxon>
    </lineage>
</organism>
<sequence>MFIDLFCLEIVRGSQCLHAISQRFLCSHLQQLVSFQVSFLKTSAHHDLIFAAVVNHTSIGGDLGFLRAIEVRLIQSGW</sequence>